<keyword evidence="5" id="KW-1185">Reference proteome</keyword>
<evidence type="ECO:0000256" key="2">
    <source>
        <dbReference type="SAM" id="Phobius"/>
    </source>
</evidence>
<feature type="transmembrane region" description="Helical" evidence="2">
    <location>
        <begin position="522"/>
        <end position="537"/>
    </location>
</feature>
<feature type="transmembrane region" description="Helical" evidence="2">
    <location>
        <begin position="82"/>
        <end position="103"/>
    </location>
</feature>
<gene>
    <name evidence="4" type="ORF">GCM10007853_20940</name>
</gene>
<feature type="domain" description="CHASE2" evidence="3">
    <location>
        <begin position="103"/>
        <end position="536"/>
    </location>
</feature>
<name>A0ABQ5VAZ3_9PROT</name>
<protein>
    <recommendedName>
        <fullName evidence="3">CHASE2 domain-containing protein</fullName>
    </recommendedName>
</protein>
<keyword evidence="2" id="KW-0472">Membrane</keyword>
<dbReference type="EMBL" id="BSNK01000002">
    <property type="protein sequence ID" value="GLQ24220.1"/>
    <property type="molecule type" value="Genomic_DNA"/>
</dbReference>
<keyword evidence="2" id="KW-0812">Transmembrane</keyword>
<keyword evidence="2" id="KW-1133">Transmembrane helix</keyword>
<evidence type="ECO:0000256" key="1">
    <source>
        <dbReference type="SAM" id="MobiDB-lite"/>
    </source>
</evidence>
<evidence type="ECO:0000313" key="4">
    <source>
        <dbReference type="EMBL" id="GLQ24220.1"/>
    </source>
</evidence>
<dbReference type="InterPro" id="IPR007890">
    <property type="entry name" value="CHASE2"/>
</dbReference>
<feature type="transmembrane region" description="Helical" evidence="2">
    <location>
        <begin position="56"/>
        <end position="75"/>
    </location>
</feature>
<evidence type="ECO:0000259" key="3">
    <source>
        <dbReference type="SMART" id="SM01080"/>
    </source>
</evidence>
<dbReference type="SMART" id="SM01080">
    <property type="entry name" value="CHASE2"/>
    <property type="match status" value="1"/>
</dbReference>
<sequence>MKNKETQPSSEAPEKSGAEVASSNDVIENADPQPSRKKSFTLRSLPPRIKDALLRIVRRFFTLILYPFIALAILLRVLDDKVLSRASIVGALIVIFHFLTAIFDPFRTDTYGDRQVSDFFDVVSSPLYGGWDRVAQSEILVILITPENMETRFGGGFWPPSYDAQLAILEKIATYSPTAIFLDFYYFRPQQEAGSNELDLEGEENLLDAFATLQAEAQGLQSVRDTVSVGSDIEAFANGLSRIRFSEDGEIPIFIGPIGRQTLRPDILPADDGLQPLRDYARIRTTRPPMSVGINVDTESAFIYPSSIRHQSGLDPNTELDQAAFALFDVFCADRAGSKNVPASCSEREEIMARSSGIALRWGYGSPLLPLPATDEDNEAEKKKDDEEEKKKGWAYLMTQCQTDGGGDRMGHALRFAVQNLTYGVSRPGAGSSAKCAYHTFIEAGDLFSGLPASQLDSLLRDKIVLVGADIPYLADNFDTPVYGNAPGIFIHAMALDNLIEMGLSADVPPDNVFFAMDADDLISGLIMAIAVMALIWQKKHNLQHPWKLAQPYHIRWASYAATILVFAIGSMTLISILRNWPLGNIFEVALSLLGMILILEIFAKEHAERVA</sequence>
<organism evidence="4 5">
    <name type="scientific">Algimonas ampicilliniresistens</name>
    <dbReference type="NCBI Taxonomy" id="1298735"/>
    <lineage>
        <taxon>Bacteria</taxon>
        <taxon>Pseudomonadati</taxon>
        <taxon>Pseudomonadota</taxon>
        <taxon>Alphaproteobacteria</taxon>
        <taxon>Maricaulales</taxon>
        <taxon>Robiginitomaculaceae</taxon>
        <taxon>Algimonas</taxon>
    </lineage>
</organism>
<proteinExistence type="predicted"/>
<dbReference type="Proteomes" id="UP001161391">
    <property type="component" value="Unassembled WGS sequence"/>
</dbReference>
<feature type="transmembrane region" description="Helical" evidence="2">
    <location>
        <begin position="584"/>
        <end position="604"/>
    </location>
</feature>
<feature type="region of interest" description="Disordered" evidence="1">
    <location>
        <begin position="1"/>
        <end position="39"/>
    </location>
</feature>
<dbReference type="Pfam" id="PF05226">
    <property type="entry name" value="CHASE2"/>
    <property type="match status" value="1"/>
</dbReference>
<reference evidence="4" key="2">
    <citation type="submission" date="2023-01" db="EMBL/GenBank/DDBJ databases">
        <title>Draft genome sequence of Algimonas ampicilliniresistens strain NBRC 108219.</title>
        <authorList>
            <person name="Sun Q."/>
            <person name="Mori K."/>
        </authorList>
    </citation>
    <scope>NUCLEOTIDE SEQUENCE</scope>
    <source>
        <strain evidence="4">NBRC 108219</strain>
    </source>
</reference>
<evidence type="ECO:0000313" key="5">
    <source>
        <dbReference type="Proteomes" id="UP001161391"/>
    </source>
</evidence>
<comment type="caution">
    <text evidence="4">The sequence shown here is derived from an EMBL/GenBank/DDBJ whole genome shotgun (WGS) entry which is preliminary data.</text>
</comment>
<feature type="compositionally biased region" description="Polar residues" evidence="1">
    <location>
        <begin position="1"/>
        <end position="10"/>
    </location>
</feature>
<feature type="transmembrane region" description="Helical" evidence="2">
    <location>
        <begin position="557"/>
        <end position="578"/>
    </location>
</feature>
<dbReference type="RefSeq" id="WP_284390418.1">
    <property type="nucleotide sequence ID" value="NZ_BSNK01000002.1"/>
</dbReference>
<accession>A0ABQ5VAZ3</accession>
<reference evidence="4" key="1">
    <citation type="journal article" date="2014" name="Int. J. Syst. Evol. Microbiol.">
        <title>Complete genome of a new Firmicutes species belonging to the dominant human colonic microbiota ('Ruminococcus bicirculans') reveals two chromosomes and a selective capacity to utilize plant glucans.</title>
        <authorList>
            <consortium name="NISC Comparative Sequencing Program"/>
            <person name="Wegmann U."/>
            <person name="Louis P."/>
            <person name="Goesmann A."/>
            <person name="Henrissat B."/>
            <person name="Duncan S.H."/>
            <person name="Flint H.J."/>
        </authorList>
    </citation>
    <scope>NUCLEOTIDE SEQUENCE</scope>
    <source>
        <strain evidence="4">NBRC 108219</strain>
    </source>
</reference>